<feature type="transmembrane region" description="Helical" evidence="10">
    <location>
        <begin position="317"/>
        <end position="350"/>
    </location>
</feature>
<dbReference type="Pfam" id="PF02386">
    <property type="entry name" value="TrkH"/>
    <property type="match status" value="1"/>
</dbReference>
<keyword evidence="5 10" id="KW-0812">Transmembrane</keyword>
<keyword evidence="8" id="KW-0406">Ion transport</keyword>
<keyword evidence="2" id="KW-0813">Transport</keyword>
<dbReference type="GO" id="GO:0015379">
    <property type="term" value="F:potassium:chloride symporter activity"/>
    <property type="evidence" value="ECO:0007669"/>
    <property type="project" value="InterPro"/>
</dbReference>
<feature type="transmembrane region" description="Helical" evidence="10">
    <location>
        <begin position="254"/>
        <end position="273"/>
    </location>
</feature>
<evidence type="ECO:0000256" key="8">
    <source>
        <dbReference type="ARBA" id="ARBA00023065"/>
    </source>
</evidence>
<dbReference type="Proteomes" id="UP000249890">
    <property type="component" value="Chromosome"/>
</dbReference>
<dbReference type="GO" id="GO:0005886">
    <property type="term" value="C:plasma membrane"/>
    <property type="evidence" value="ECO:0007669"/>
    <property type="project" value="UniProtKB-SubCell"/>
</dbReference>
<keyword evidence="4" id="KW-0633">Potassium transport</keyword>
<feature type="transmembrane region" description="Helical" evidence="10">
    <location>
        <begin position="217"/>
        <end position="242"/>
    </location>
</feature>
<dbReference type="AlphaFoldDB" id="A0A2Z2KRS5"/>
<feature type="transmembrane region" description="Helical" evidence="10">
    <location>
        <begin position="96"/>
        <end position="120"/>
    </location>
</feature>
<keyword evidence="12" id="KW-1185">Reference proteome</keyword>
<keyword evidence="7 10" id="KW-1133">Transmembrane helix</keyword>
<keyword evidence="6" id="KW-0630">Potassium</keyword>
<feature type="transmembrane region" description="Helical" evidence="10">
    <location>
        <begin position="64"/>
        <end position="84"/>
    </location>
</feature>
<feature type="transmembrane region" description="Helical" evidence="10">
    <location>
        <begin position="151"/>
        <end position="172"/>
    </location>
</feature>
<evidence type="ECO:0000256" key="2">
    <source>
        <dbReference type="ARBA" id="ARBA00022448"/>
    </source>
</evidence>
<name>A0A2Z2KRS5_9BACL</name>
<evidence type="ECO:0000313" key="12">
    <source>
        <dbReference type="Proteomes" id="UP000249890"/>
    </source>
</evidence>
<evidence type="ECO:0000256" key="5">
    <source>
        <dbReference type="ARBA" id="ARBA00022692"/>
    </source>
</evidence>
<evidence type="ECO:0000256" key="7">
    <source>
        <dbReference type="ARBA" id="ARBA00022989"/>
    </source>
</evidence>
<gene>
    <name evidence="11" type="ORF">B9T62_13630</name>
</gene>
<comment type="subcellular location">
    <subcellularLocation>
        <location evidence="1">Cell membrane</location>
        <topology evidence="1">Multi-pass membrane protein</topology>
    </subcellularLocation>
</comment>
<evidence type="ECO:0000256" key="6">
    <source>
        <dbReference type="ARBA" id="ARBA00022958"/>
    </source>
</evidence>
<evidence type="ECO:0000256" key="1">
    <source>
        <dbReference type="ARBA" id="ARBA00004651"/>
    </source>
</evidence>
<evidence type="ECO:0000256" key="4">
    <source>
        <dbReference type="ARBA" id="ARBA00022538"/>
    </source>
</evidence>
<feature type="transmembrane region" description="Helical" evidence="10">
    <location>
        <begin position="36"/>
        <end position="57"/>
    </location>
</feature>
<sequence length="468" mass="51040">MWYNAGSSYSKVYVRQEKSPLANLNFRGLRLTPPKILSLGFVLLIAAGTLLLCLPAASTAGRISFIDALFMATSATCVTGLAVIDTGTQLTTFGQVVLLVLFQFGGLGFVTMATLITLVLNKRISLKERLLLQESMNQHSMQGIVLLIRRVLIYSLVIQLTGAIVLAVRFMADMPFARALYYGLFHSISIFNNAGFDLFGDIHGPYSGLTRYVEDPIINFTSMVLIFLGGIGFIVLSDVLEFPKRKRLTLHSKVVLTTSAALIVLGAALFFWLELHHTLKPLHAGGKVMASFLQAITPRSGGVTTIEIPLLRESTQFLMILLMFIGAAPGSTGGGIKITTFAILIATVYARVRGREDIILFRNRISKDNVYRAITMTLLSLMLVVMATMLLSVTESADFLSVLFEAVSAFGTSGITMGLTTELTTVGKVLIIVLMFVGRTGPLTLAYALKPKKNKELYRYPEGDITIG</sequence>
<dbReference type="InterPro" id="IPR004772">
    <property type="entry name" value="TrkH"/>
</dbReference>
<evidence type="ECO:0000256" key="10">
    <source>
        <dbReference type="SAM" id="Phobius"/>
    </source>
</evidence>
<evidence type="ECO:0000256" key="9">
    <source>
        <dbReference type="ARBA" id="ARBA00023136"/>
    </source>
</evidence>
<dbReference type="PANTHER" id="PTHR32024:SF1">
    <property type="entry name" value="KTR SYSTEM POTASSIUM UPTAKE PROTEIN B"/>
    <property type="match status" value="1"/>
</dbReference>
<dbReference type="OrthoDB" id="9810952at2"/>
<reference evidence="11 12" key="1">
    <citation type="submission" date="2017-06" db="EMBL/GenBank/DDBJ databases">
        <title>Complete genome sequence of Paenibacillus donghaensis KCTC 13049T isolated from East Sea sediment, South Korea.</title>
        <authorList>
            <person name="Jung B.K."/>
            <person name="Hong S.-J."/>
            <person name="Shin J.-H."/>
        </authorList>
    </citation>
    <scope>NUCLEOTIDE SEQUENCE [LARGE SCALE GENOMIC DNA]</scope>
    <source>
        <strain evidence="11 12">KCTC 13049</strain>
    </source>
</reference>
<feature type="transmembrane region" description="Helical" evidence="10">
    <location>
        <begin position="429"/>
        <end position="449"/>
    </location>
</feature>
<protein>
    <submittedName>
        <fullName evidence="11">Trk family potassium uptake protein</fullName>
    </submittedName>
</protein>
<dbReference type="NCBIfam" id="TIGR00933">
    <property type="entry name" value="2a38"/>
    <property type="match status" value="1"/>
</dbReference>
<dbReference type="InterPro" id="IPR003445">
    <property type="entry name" value="Cat_transpt"/>
</dbReference>
<proteinExistence type="predicted"/>
<accession>A0A2Z2KRS5</accession>
<organism evidence="11 12">
    <name type="scientific">Paenibacillus donghaensis</name>
    <dbReference type="NCBI Taxonomy" id="414771"/>
    <lineage>
        <taxon>Bacteria</taxon>
        <taxon>Bacillati</taxon>
        <taxon>Bacillota</taxon>
        <taxon>Bacilli</taxon>
        <taxon>Bacillales</taxon>
        <taxon>Paenibacillaceae</taxon>
        <taxon>Paenibacillus</taxon>
    </lineage>
</organism>
<dbReference type="KEGG" id="pdh:B9T62_13630"/>
<dbReference type="PANTHER" id="PTHR32024">
    <property type="entry name" value="TRK SYSTEM POTASSIUM UPTAKE PROTEIN TRKG-RELATED"/>
    <property type="match status" value="1"/>
</dbReference>
<keyword evidence="3" id="KW-1003">Cell membrane</keyword>
<evidence type="ECO:0000256" key="3">
    <source>
        <dbReference type="ARBA" id="ARBA00022475"/>
    </source>
</evidence>
<keyword evidence="9 10" id="KW-0472">Membrane</keyword>
<evidence type="ECO:0000313" key="11">
    <source>
        <dbReference type="EMBL" id="ASA21718.1"/>
    </source>
</evidence>
<feature type="transmembrane region" description="Helical" evidence="10">
    <location>
        <begin position="370"/>
        <end position="393"/>
    </location>
</feature>
<dbReference type="EMBL" id="CP021780">
    <property type="protein sequence ID" value="ASA21718.1"/>
    <property type="molecule type" value="Genomic_DNA"/>
</dbReference>
<dbReference type="RefSeq" id="WP_087915727.1">
    <property type="nucleotide sequence ID" value="NZ_CP021780.1"/>
</dbReference>